<dbReference type="GO" id="GO:0097023">
    <property type="term" value="F:fructose 6-phosphate aldolase activity"/>
    <property type="evidence" value="ECO:0007669"/>
    <property type="project" value="RHEA"/>
</dbReference>
<dbReference type="RefSeq" id="XP_014566751.1">
    <property type="nucleotide sequence ID" value="XM_014711265.1"/>
</dbReference>
<evidence type="ECO:0000256" key="7">
    <source>
        <dbReference type="RuleBase" id="RU367030"/>
    </source>
</evidence>
<evidence type="ECO:0000313" key="10">
    <source>
        <dbReference type="Proteomes" id="UP000009131"/>
    </source>
</evidence>
<dbReference type="InterPro" id="IPR002791">
    <property type="entry name" value="ARMT1-like_metal-bd"/>
</dbReference>
<comment type="domain">
    <text evidence="7">Subfamily III proteins have a conserved RTxK motif about 40-50 residues from the C-terminus; the threonine may be replaced by serine or cysteine.</text>
</comment>
<evidence type="ECO:0000313" key="9">
    <source>
        <dbReference type="EMBL" id="GAA95849.1"/>
    </source>
</evidence>
<dbReference type="PANTHER" id="PTHR12260">
    <property type="entry name" value="DAMAGE-CONTROL PHOSPHATASE ARMT1"/>
    <property type="match status" value="1"/>
</dbReference>
<dbReference type="OrthoDB" id="541375at2759"/>
<dbReference type="Gene3D" id="1.20.930.60">
    <property type="match status" value="1"/>
</dbReference>
<evidence type="ECO:0000256" key="3">
    <source>
        <dbReference type="ARBA" id="ARBA00022723"/>
    </source>
</evidence>
<keyword evidence="3 7" id="KW-0479">Metal-binding</keyword>
<reference evidence="9 10" key="1">
    <citation type="journal article" date="2011" name="J. Gen. Appl. Microbiol.">
        <title>Draft genome sequencing of the enigmatic basidiomycete Mixia osmundae.</title>
        <authorList>
            <person name="Nishida H."/>
            <person name="Nagatsuka Y."/>
            <person name="Sugiyama J."/>
        </authorList>
    </citation>
    <scope>NUCLEOTIDE SEQUENCE [LARGE SCALE GENOMIC DNA]</scope>
    <source>
        <strain evidence="10">CBS 9802 / IAM 14324 / JCM 22182 / KY 12970</strain>
    </source>
</reference>
<dbReference type="GO" id="GO:0006974">
    <property type="term" value="P:DNA damage response"/>
    <property type="evidence" value="ECO:0007669"/>
    <property type="project" value="TreeGrafter"/>
</dbReference>
<dbReference type="GO" id="GO:0046872">
    <property type="term" value="F:metal ion binding"/>
    <property type="evidence" value="ECO:0007669"/>
    <property type="project" value="UniProtKB-UniRule"/>
</dbReference>
<keyword evidence="4 7" id="KW-0378">Hydrolase</keyword>
<sequence length="466" mass="52669">MTTSTTGRPAPYSASDKSTFAYESTVKRWPTILVQIIDDIARTNHELHTRDATGNAHKIDDGKAIIAEIDSLRYEIAHDRDVPDLEPDGGANLELYNAELATWRQEHEGKLTWFSGGWLLLECYMYRRIMSSLSSRAFWNDYDPFARQKVQTLKSSGSAVYTLALALSRLGKSHDEETLHASFLELVTACLWGNATDLSLLTNMTHEDIQKLQSTGRDASADQFVLRNDLGAAWKHVKQLKHGRIDIILDNSGFELYTDLILACWLVDSSPFARTVVFHPKMQPWFVSDVLPRDFDIIDQLLDQTFFDKQDNAASEEERTALQVFANRLRELFDSGVFQLIVPSDARLGQAIGYQGDFWTNPMPFYRIPAVAPQLLAELQKSDLTIWKGDLNYRRLVGDLAWPTTTSWQTALGELAGRLDLLSLRTCKADVVVGLEEGTQAELDAKDPRWRISGKYAVISFDKRTV</sequence>
<comment type="catalytic activity">
    <reaction evidence="1 7">
        <text>beta-D-fructose 1-phosphate + H2O = D-fructose + phosphate</text>
        <dbReference type="Rhea" id="RHEA:35603"/>
        <dbReference type="ChEBI" id="CHEBI:15377"/>
        <dbReference type="ChEBI" id="CHEBI:37721"/>
        <dbReference type="ChEBI" id="CHEBI:43474"/>
        <dbReference type="ChEBI" id="CHEBI:138881"/>
    </reaction>
</comment>
<dbReference type="EC" id="3.1.3.-" evidence="7"/>
<feature type="domain" description="Damage-control phosphatase ARMT1-like metal-binding" evidence="8">
    <location>
        <begin position="26"/>
        <end position="440"/>
    </location>
</feature>
<evidence type="ECO:0000259" key="8">
    <source>
        <dbReference type="Pfam" id="PF01937"/>
    </source>
</evidence>
<dbReference type="eggNOG" id="KOG3870">
    <property type="taxonomic scope" value="Eukaryota"/>
</dbReference>
<evidence type="ECO:0000256" key="6">
    <source>
        <dbReference type="ARBA" id="ARBA00048809"/>
    </source>
</evidence>
<reference evidence="9 10" key="2">
    <citation type="journal article" date="2012" name="Open Biol.">
        <title>Characteristics of nucleosomes and linker DNA regions on the genome of the basidiomycete Mixia osmundae revealed by mono- and dinucleosome mapping.</title>
        <authorList>
            <person name="Nishida H."/>
            <person name="Kondo S."/>
            <person name="Matsumoto T."/>
            <person name="Suzuki Y."/>
            <person name="Yoshikawa H."/>
            <person name="Taylor T.D."/>
            <person name="Sugiyama J."/>
        </authorList>
    </citation>
    <scope>NUCLEOTIDE SEQUENCE [LARGE SCALE GENOMIC DNA]</scope>
    <source>
        <strain evidence="10">CBS 9802 / IAM 14324 / JCM 22182 / KY 12970</strain>
    </source>
</reference>
<protein>
    <recommendedName>
        <fullName evidence="7">Sugar phosphate phosphatase</fullName>
        <ecNumber evidence="7">3.1.3.-</ecNumber>
    </recommendedName>
</protein>
<dbReference type="GO" id="GO:0103026">
    <property type="term" value="F:fructose-1-phosphatase activity"/>
    <property type="evidence" value="ECO:0007669"/>
    <property type="project" value="RHEA"/>
</dbReference>
<dbReference type="Gene3D" id="3.40.50.10880">
    <property type="entry name" value="Uncharacterised protein PF01937, DUF89, domain 3"/>
    <property type="match status" value="1"/>
</dbReference>
<evidence type="ECO:0000256" key="5">
    <source>
        <dbReference type="ARBA" id="ARBA00023211"/>
    </source>
</evidence>
<dbReference type="Proteomes" id="UP000009131">
    <property type="component" value="Unassembled WGS sequence"/>
</dbReference>
<dbReference type="FunCoup" id="G7DZ39">
    <property type="interactions" value="112"/>
</dbReference>
<evidence type="ECO:0000256" key="2">
    <source>
        <dbReference type="ARBA" id="ARBA00009519"/>
    </source>
</evidence>
<comment type="catalytic activity">
    <reaction evidence="6 7">
        <text>beta-D-fructose 6-phosphate = dihydroxyacetone + D-glyceraldehyde 3-phosphate</text>
        <dbReference type="Rhea" id="RHEA:28002"/>
        <dbReference type="ChEBI" id="CHEBI:16016"/>
        <dbReference type="ChEBI" id="CHEBI:57634"/>
        <dbReference type="ChEBI" id="CHEBI:59776"/>
    </reaction>
</comment>
<dbReference type="InterPro" id="IPR039763">
    <property type="entry name" value="ARMT1"/>
</dbReference>
<organism evidence="9 10">
    <name type="scientific">Mixia osmundae (strain CBS 9802 / IAM 14324 / JCM 22182 / KY 12970)</name>
    <dbReference type="NCBI Taxonomy" id="764103"/>
    <lineage>
        <taxon>Eukaryota</taxon>
        <taxon>Fungi</taxon>
        <taxon>Dikarya</taxon>
        <taxon>Basidiomycota</taxon>
        <taxon>Pucciniomycotina</taxon>
        <taxon>Mixiomycetes</taxon>
        <taxon>Mixiales</taxon>
        <taxon>Mixiaceae</taxon>
        <taxon>Mixia</taxon>
    </lineage>
</organism>
<dbReference type="HOGENOM" id="CLU_030117_2_1_1"/>
<gene>
    <name evidence="9" type="primary">Mo02506</name>
    <name evidence="9" type="ORF">E5Q_02506</name>
</gene>
<dbReference type="GO" id="GO:0005634">
    <property type="term" value="C:nucleus"/>
    <property type="evidence" value="ECO:0007669"/>
    <property type="project" value="TreeGrafter"/>
</dbReference>
<name>G7DZ39_MIXOS</name>
<accession>G7DZ39</accession>
<evidence type="ECO:0000256" key="4">
    <source>
        <dbReference type="ARBA" id="ARBA00022801"/>
    </source>
</evidence>
<dbReference type="OMA" id="IFARQKM"/>
<comment type="caution">
    <text evidence="9">The sequence shown here is derived from an EMBL/GenBank/DDBJ whole genome shotgun (WGS) entry which is preliminary data.</text>
</comment>
<comment type="similarity">
    <text evidence="2 7">Belongs to the damage-control phosphatase family. Sugar phosphate phosphatase III subfamily.</text>
</comment>
<dbReference type="AlphaFoldDB" id="G7DZ39"/>
<comment type="function">
    <text evidence="7">Metal-dependent phosphatase that shows phosphatase activity against several substrates, including fructose-1-phosphate and fructose-6-phosphate. Its preference for fructose-1-phosphate, a strong glycating agent that causes DNA damage rather than a canonical yeast metabolite, suggests a damage-control function in hexose phosphate metabolism.</text>
</comment>
<evidence type="ECO:0000256" key="1">
    <source>
        <dbReference type="ARBA" id="ARBA00001326"/>
    </source>
</evidence>
<dbReference type="InParanoid" id="G7DZ39"/>
<dbReference type="InterPro" id="IPR036075">
    <property type="entry name" value="ARMT-1-like_metal-bd_sf"/>
</dbReference>
<keyword evidence="10" id="KW-1185">Reference proteome</keyword>
<comment type="cofactor">
    <cofactor evidence="7">
        <name>Mn(2+)</name>
        <dbReference type="ChEBI" id="CHEBI:29035"/>
    </cofactor>
    <cofactor evidence="7">
        <name>Ni(2+)</name>
        <dbReference type="ChEBI" id="CHEBI:49786"/>
    </cofactor>
</comment>
<dbReference type="EMBL" id="BABT02000067">
    <property type="protein sequence ID" value="GAA95849.1"/>
    <property type="molecule type" value="Genomic_DNA"/>
</dbReference>
<dbReference type="Pfam" id="PF01937">
    <property type="entry name" value="ARMT1-like_dom"/>
    <property type="match status" value="1"/>
</dbReference>
<keyword evidence="5 7" id="KW-0464">Manganese</keyword>
<proteinExistence type="inferred from homology"/>
<dbReference type="PANTHER" id="PTHR12260:SF6">
    <property type="entry name" value="DAMAGE-CONTROL PHOSPHATASE ARMT1"/>
    <property type="match status" value="1"/>
</dbReference>
<dbReference type="STRING" id="764103.G7DZ39"/>
<dbReference type="SUPFAM" id="SSF111321">
    <property type="entry name" value="AF1104-like"/>
    <property type="match status" value="1"/>
</dbReference>